<name>A0A1I3I2Z3_9GAMM</name>
<feature type="transmembrane region" description="Helical" evidence="1">
    <location>
        <begin position="49"/>
        <end position="66"/>
    </location>
</feature>
<dbReference type="AlphaFoldDB" id="A0A1I3I2Z3"/>
<dbReference type="Proteomes" id="UP000224607">
    <property type="component" value="Unassembled WGS sequence"/>
</dbReference>
<keyword evidence="1" id="KW-0472">Membrane</keyword>
<evidence type="ECO:0000313" key="2">
    <source>
        <dbReference type="EMBL" id="PHM40174.1"/>
    </source>
</evidence>
<proteinExistence type="predicted"/>
<dbReference type="NCBIfam" id="NF041043">
    <property type="entry name" value="BPSS1780_fam"/>
    <property type="match status" value="1"/>
</dbReference>
<reference evidence="2 5" key="3">
    <citation type="journal article" date="2017" name="Nat. Microbiol.">
        <title>Natural product diversity associated with the nematode symbionts Photorhabdus and Xenorhabdus.</title>
        <authorList>
            <person name="Tobias N.J."/>
            <person name="Wolff H."/>
            <person name="Djahanschiri B."/>
            <person name="Grundmann F."/>
            <person name="Kronenwerth M."/>
            <person name="Shi Y.M."/>
            <person name="Simonyi S."/>
            <person name="Grun P."/>
            <person name="Shapiro-Ilan D."/>
            <person name="Pidot S.J."/>
            <person name="Stinear T.P."/>
            <person name="Ebersberger I."/>
            <person name="Bode H.B."/>
        </authorList>
    </citation>
    <scope>NUCLEOTIDE SEQUENCE [LARGE SCALE GENOMIC DNA]</scope>
    <source>
        <strain evidence="2 5">DSM 17908</strain>
    </source>
</reference>
<dbReference type="EMBL" id="NITY01000006">
    <property type="protein sequence ID" value="PHM40174.1"/>
    <property type="molecule type" value="Genomic_DNA"/>
</dbReference>
<sequence>MDEKDIKIDLEKMPNESINDIFLPEGQKITVNAAIDSISDAWNLISPKLGIWILLGIIYSVISLGLEFVPYLAFILSNILEPILIAGIISICHTQKTTGKAEIGRLFYGFQYKFSSLLVVGLVAFGINLIGYTFSALIDGDDLYQVVFGDIYSDINLIFSNEDSSSSSFLSLFFGIITLFLSVAYTFFAPALIIFNDFSVKKSLLVSYNAVCKNPLGILLFFSLSIS</sequence>
<reference evidence="4" key="1">
    <citation type="submission" date="2016-10" db="EMBL/GenBank/DDBJ databases">
        <authorList>
            <person name="Varghese N."/>
            <person name="Submissions S."/>
        </authorList>
    </citation>
    <scope>NUCLEOTIDE SEQUENCE [LARGE SCALE GENOMIC DNA]</scope>
    <source>
        <strain evidence="4">DSM 17908</strain>
    </source>
</reference>
<keyword evidence="1" id="KW-0812">Transmembrane</keyword>
<keyword evidence="1" id="KW-1133">Transmembrane helix</keyword>
<evidence type="ECO:0000256" key="1">
    <source>
        <dbReference type="SAM" id="Phobius"/>
    </source>
</evidence>
<evidence type="ECO:0000313" key="4">
    <source>
        <dbReference type="Proteomes" id="UP000198919"/>
    </source>
</evidence>
<gene>
    <name evidence="3" type="ORF">SAMN05421680_101169</name>
    <name evidence="2" type="ORF">Xmau_01928</name>
</gene>
<feature type="transmembrane region" description="Helical" evidence="1">
    <location>
        <begin position="169"/>
        <end position="195"/>
    </location>
</feature>
<dbReference type="EMBL" id="FORG01000001">
    <property type="protein sequence ID" value="SFI42193.1"/>
    <property type="molecule type" value="Genomic_DNA"/>
</dbReference>
<evidence type="ECO:0000313" key="5">
    <source>
        <dbReference type="Proteomes" id="UP000224607"/>
    </source>
</evidence>
<dbReference type="RefSeq" id="WP_139216912.1">
    <property type="nucleotide sequence ID" value="NZ_CAWNQB010000056.1"/>
</dbReference>
<accession>A0A1I3I2Z3</accession>
<organism evidence="3 4">
    <name type="scientific">Xenorhabdus mauleonii</name>
    <dbReference type="NCBI Taxonomy" id="351675"/>
    <lineage>
        <taxon>Bacteria</taxon>
        <taxon>Pseudomonadati</taxon>
        <taxon>Pseudomonadota</taxon>
        <taxon>Gammaproteobacteria</taxon>
        <taxon>Enterobacterales</taxon>
        <taxon>Morganellaceae</taxon>
        <taxon>Xenorhabdus</taxon>
    </lineage>
</organism>
<reference evidence="3" key="2">
    <citation type="submission" date="2016-10" db="EMBL/GenBank/DDBJ databases">
        <authorList>
            <person name="de Groot N.N."/>
        </authorList>
    </citation>
    <scope>NUCLEOTIDE SEQUENCE [LARGE SCALE GENOMIC DNA]</scope>
    <source>
        <strain evidence="3">DSM 17908</strain>
    </source>
</reference>
<protein>
    <submittedName>
        <fullName evidence="2">Membrane protein</fullName>
    </submittedName>
</protein>
<feature type="transmembrane region" description="Helical" evidence="1">
    <location>
        <begin position="114"/>
        <end position="138"/>
    </location>
</feature>
<feature type="transmembrane region" description="Helical" evidence="1">
    <location>
        <begin position="72"/>
        <end position="93"/>
    </location>
</feature>
<dbReference type="Proteomes" id="UP000198919">
    <property type="component" value="Unassembled WGS sequence"/>
</dbReference>
<keyword evidence="5" id="KW-1185">Reference proteome</keyword>
<dbReference type="OrthoDB" id="5298483at2"/>
<dbReference type="InterPro" id="IPR047798">
    <property type="entry name" value="BPSS1780-like"/>
</dbReference>
<evidence type="ECO:0000313" key="3">
    <source>
        <dbReference type="EMBL" id="SFI42193.1"/>
    </source>
</evidence>